<keyword evidence="1" id="KW-1133">Transmembrane helix</keyword>
<evidence type="ECO:0000256" key="1">
    <source>
        <dbReference type="SAM" id="Phobius"/>
    </source>
</evidence>
<accession>A0A6N3D8U8</accession>
<name>A0A6N3D8U8_9CLOT</name>
<organism evidence="2">
    <name type="scientific">Clostridium paraputrificum</name>
    <dbReference type="NCBI Taxonomy" id="29363"/>
    <lineage>
        <taxon>Bacteria</taxon>
        <taxon>Bacillati</taxon>
        <taxon>Bacillota</taxon>
        <taxon>Clostridia</taxon>
        <taxon>Eubacteriales</taxon>
        <taxon>Clostridiaceae</taxon>
        <taxon>Clostridium</taxon>
    </lineage>
</organism>
<dbReference type="AlphaFoldDB" id="A0A6N3D8U8"/>
<evidence type="ECO:0000313" key="2">
    <source>
        <dbReference type="EMBL" id="VYU24314.1"/>
    </source>
</evidence>
<keyword evidence="1" id="KW-0472">Membrane</keyword>
<keyword evidence="1" id="KW-0812">Transmembrane</keyword>
<reference evidence="2" key="1">
    <citation type="submission" date="2019-11" db="EMBL/GenBank/DDBJ databases">
        <authorList>
            <person name="Feng L."/>
        </authorList>
    </citation>
    <scope>NUCLEOTIDE SEQUENCE</scope>
    <source>
        <strain evidence="2">CParaputrificumLFYP93</strain>
    </source>
</reference>
<sequence>MNFAINNVYFMTIVSIISKSDLDGNSPVAFILITFVSAVICLLIGIKKNLYIRKMRVWRNYMLTMPSVDGKIIIHMLVKYIQKRQKTLLFCKVFLFFIN</sequence>
<dbReference type="RefSeq" id="WP_156561106.1">
    <property type="nucleotide sequence ID" value="NZ_CACRTV010000044.1"/>
</dbReference>
<proteinExistence type="predicted"/>
<dbReference type="EMBL" id="CACRTV010000044">
    <property type="protein sequence ID" value="VYU24314.1"/>
    <property type="molecule type" value="Genomic_DNA"/>
</dbReference>
<feature type="transmembrane region" description="Helical" evidence="1">
    <location>
        <begin position="28"/>
        <end position="46"/>
    </location>
</feature>
<protein>
    <submittedName>
        <fullName evidence="2">Uncharacterized protein</fullName>
    </submittedName>
</protein>
<gene>
    <name evidence="2" type="ORF">CPLFYP93_01769</name>
</gene>